<sequence length="127" mass="14679">MRTNPLKKWLVIGMIEVFISLFLIAMAPHFLNSNLPMIGFLMWLFVFILLSSSGVYSLLKIGQASQAKKVFISYFPEYKKLKIWDFIELSPTSIQEKIEIYQTLKNDPDCSQLNFSPLDLLQGAKKR</sequence>
<feature type="transmembrane region" description="Helical" evidence="1">
    <location>
        <begin position="37"/>
        <end position="59"/>
    </location>
</feature>
<keyword evidence="1" id="KW-0472">Membrane</keyword>
<dbReference type="OrthoDB" id="9906599at2"/>
<gene>
    <name evidence="2" type="ORF">PL9214500194</name>
</gene>
<dbReference type="STRING" id="671072.PL9214500194"/>
<dbReference type="EMBL" id="CZDF01000156">
    <property type="protein sequence ID" value="CUR32947.1"/>
    <property type="molecule type" value="Genomic_DNA"/>
</dbReference>
<name>A0A1J1LKE3_9CYAN</name>
<organism evidence="2 3">
    <name type="scientific">Planktothrix tepida PCC 9214</name>
    <dbReference type="NCBI Taxonomy" id="671072"/>
    <lineage>
        <taxon>Bacteria</taxon>
        <taxon>Bacillati</taxon>
        <taxon>Cyanobacteriota</taxon>
        <taxon>Cyanophyceae</taxon>
        <taxon>Oscillatoriophycideae</taxon>
        <taxon>Oscillatoriales</taxon>
        <taxon>Microcoleaceae</taxon>
        <taxon>Planktothrix</taxon>
    </lineage>
</organism>
<keyword evidence="3" id="KW-1185">Reference proteome</keyword>
<evidence type="ECO:0000313" key="3">
    <source>
        <dbReference type="Proteomes" id="UP000184315"/>
    </source>
</evidence>
<proteinExistence type="predicted"/>
<dbReference type="RefSeq" id="WP_139295064.1">
    <property type="nucleotide sequence ID" value="NZ_LN889802.1"/>
</dbReference>
<accession>A0A1J1LKE3</accession>
<evidence type="ECO:0000313" key="2">
    <source>
        <dbReference type="EMBL" id="CUR32947.1"/>
    </source>
</evidence>
<evidence type="ECO:0000256" key="1">
    <source>
        <dbReference type="SAM" id="Phobius"/>
    </source>
</evidence>
<keyword evidence="1" id="KW-1133">Transmembrane helix</keyword>
<dbReference type="AlphaFoldDB" id="A0A1J1LKE3"/>
<protein>
    <submittedName>
        <fullName evidence="2">Uncharacterized protein</fullName>
    </submittedName>
</protein>
<keyword evidence="1" id="KW-0812">Transmembrane</keyword>
<feature type="transmembrane region" description="Helical" evidence="1">
    <location>
        <begin position="9"/>
        <end position="31"/>
    </location>
</feature>
<reference evidence="3" key="1">
    <citation type="submission" date="2015-10" db="EMBL/GenBank/DDBJ databases">
        <authorList>
            <person name="Regsiter A."/>
            <person name="william w."/>
        </authorList>
    </citation>
    <scope>NUCLEOTIDE SEQUENCE [LARGE SCALE GENOMIC DNA]</scope>
</reference>
<dbReference type="Proteomes" id="UP000184315">
    <property type="component" value="Unassembled WGS sequence"/>
</dbReference>